<dbReference type="PROSITE" id="PS50977">
    <property type="entry name" value="HTH_TETR_2"/>
    <property type="match status" value="1"/>
</dbReference>
<dbReference type="OrthoDB" id="9811084at2"/>
<evidence type="ECO:0000256" key="3">
    <source>
        <dbReference type="ARBA" id="ARBA00023163"/>
    </source>
</evidence>
<dbReference type="PANTHER" id="PTHR47506">
    <property type="entry name" value="TRANSCRIPTIONAL REGULATORY PROTEIN"/>
    <property type="match status" value="1"/>
</dbReference>
<protein>
    <submittedName>
        <fullName evidence="6">TetR family transcriptional regulator</fullName>
    </submittedName>
</protein>
<dbReference type="Pfam" id="PF00440">
    <property type="entry name" value="TetR_N"/>
    <property type="match status" value="1"/>
</dbReference>
<evidence type="ECO:0000313" key="7">
    <source>
        <dbReference type="Proteomes" id="UP000449846"/>
    </source>
</evidence>
<dbReference type="PRINTS" id="PR00455">
    <property type="entry name" value="HTHTETR"/>
</dbReference>
<evidence type="ECO:0000313" key="6">
    <source>
        <dbReference type="EMBL" id="MTH59075.1"/>
    </source>
</evidence>
<comment type="caution">
    <text evidence="6">The sequence shown here is derived from an EMBL/GenBank/DDBJ whole genome shotgun (WGS) entry which is preliminary data.</text>
</comment>
<dbReference type="InterPro" id="IPR009057">
    <property type="entry name" value="Homeodomain-like_sf"/>
</dbReference>
<dbReference type="SUPFAM" id="SSF46689">
    <property type="entry name" value="Homeodomain-like"/>
    <property type="match status" value="1"/>
</dbReference>
<feature type="domain" description="HTH tetR-type" evidence="5">
    <location>
        <begin position="8"/>
        <end position="68"/>
    </location>
</feature>
<dbReference type="RefSeq" id="WP_155038996.1">
    <property type="nucleotide sequence ID" value="NZ_JBHGCD010000002.1"/>
</dbReference>
<feature type="DNA-binding region" description="H-T-H motif" evidence="4">
    <location>
        <begin position="31"/>
        <end position="50"/>
    </location>
</feature>
<keyword evidence="3" id="KW-0804">Transcription</keyword>
<keyword evidence="2 4" id="KW-0238">DNA-binding</keyword>
<dbReference type="Gene3D" id="1.10.357.10">
    <property type="entry name" value="Tetracycline Repressor, domain 2"/>
    <property type="match status" value="1"/>
</dbReference>
<organism evidence="6 7">
    <name type="scientific">Paracoccus litorisediminis</name>
    <dbReference type="NCBI Taxonomy" id="2006130"/>
    <lineage>
        <taxon>Bacteria</taxon>
        <taxon>Pseudomonadati</taxon>
        <taxon>Pseudomonadota</taxon>
        <taxon>Alphaproteobacteria</taxon>
        <taxon>Rhodobacterales</taxon>
        <taxon>Paracoccaceae</taxon>
        <taxon>Paracoccus</taxon>
    </lineage>
</organism>
<dbReference type="Pfam" id="PF16925">
    <property type="entry name" value="TetR_C_13"/>
    <property type="match status" value="1"/>
</dbReference>
<dbReference type="AlphaFoldDB" id="A0A844HLK4"/>
<dbReference type="InterPro" id="IPR036271">
    <property type="entry name" value="Tet_transcr_reg_TetR-rel_C_sf"/>
</dbReference>
<dbReference type="PANTHER" id="PTHR47506:SF6">
    <property type="entry name" value="HTH-TYPE TRANSCRIPTIONAL REPRESSOR NEMR"/>
    <property type="match status" value="1"/>
</dbReference>
<dbReference type="EMBL" id="WMIG01000002">
    <property type="protein sequence ID" value="MTH59075.1"/>
    <property type="molecule type" value="Genomic_DNA"/>
</dbReference>
<gene>
    <name evidence="6" type="ORF">GL300_07600</name>
</gene>
<dbReference type="SUPFAM" id="SSF48498">
    <property type="entry name" value="Tetracyclin repressor-like, C-terminal domain"/>
    <property type="match status" value="1"/>
</dbReference>
<reference evidence="6 7" key="1">
    <citation type="submission" date="2019-11" db="EMBL/GenBank/DDBJ databases">
        <authorList>
            <person name="Dong K."/>
        </authorList>
    </citation>
    <scope>NUCLEOTIDE SEQUENCE [LARGE SCALE GENOMIC DNA]</scope>
    <source>
        <strain evidence="6 7">NBRC 112902</strain>
    </source>
</reference>
<name>A0A844HLK4_9RHOB</name>
<proteinExistence type="predicted"/>
<dbReference type="InterPro" id="IPR001647">
    <property type="entry name" value="HTH_TetR"/>
</dbReference>
<dbReference type="GO" id="GO:0003677">
    <property type="term" value="F:DNA binding"/>
    <property type="evidence" value="ECO:0007669"/>
    <property type="project" value="UniProtKB-UniRule"/>
</dbReference>
<dbReference type="InterPro" id="IPR011075">
    <property type="entry name" value="TetR_C"/>
</dbReference>
<keyword evidence="1" id="KW-0805">Transcription regulation</keyword>
<dbReference type="Proteomes" id="UP000449846">
    <property type="component" value="Unassembled WGS sequence"/>
</dbReference>
<sequence>MNAPTKTESTRLTILKTGHALVQRKGFAALGLQEILAASGVPKGSFYHYFASKEAFGVALLQRYIEDYGQKLDSLLTEGTGRARLMRYFQGWLAEDATAGQPGWAEDCIVVKLAAEVSDLSEDMRHVLSDGTEALVARLADVIRDGRKDGSLPQGTKPKALAQTLYQMWLGAALLSRLTRSSAPLERALTATERLLDCGPHE</sequence>
<keyword evidence="7" id="KW-1185">Reference proteome</keyword>
<accession>A0A844HLK4</accession>
<evidence type="ECO:0000256" key="2">
    <source>
        <dbReference type="ARBA" id="ARBA00023125"/>
    </source>
</evidence>
<evidence type="ECO:0000259" key="5">
    <source>
        <dbReference type="PROSITE" id="PS50977"/>
    </source>
</evidence>
<evidence type="ECO:0000256" key="1">
    <source>
        <dbReference type="ARBA" id="ARBA00023015"/>
    </source>
</evidence>
<evidence type="ECO:0000256" key="4">
    <source>
        <dbReference type="PROSITE-ProRule" id="PRU00335"/>
    </source>
</evidence>